<gene>
    <name evidence="2" type="ORF">HK105_200851</name>
</gene>
<sequence length="346" mass="37160">MSQRLQGPGASEPSEPGGPASPLATPPQHAANVARHAARRPAASPRFIGCASLGDMLDRLPLEILRMIVGMAGPFTMLEYGCLPLPMTAEMASLMWIDCFIENHIHLVPRMPAIPLDSELLFVHKGRMWLALGAGVNINGSTAMSILDPSNYNADINQRLINLCISCPSALGRLMAFAKSKFPNWRNAPAQANWVATAAAGVGDEPLFREASMFRGAGAGDSPFVAACMGGRTALAIQIMNSKYGYITMRGIVAANRLDVLAASDVPISRLPWGFEDYDYAARLGRREILASILPDIHIHGHNSVFAILAAAANADLFLDLFPITNKKSQAIDQIVQAIRARHEGA</sequence>
<evidence type="ECO:0000256" key="1">
    <source>
        <dbReference type="SAM" id="MobiDB-lite"/>
    </source>
</evidence>
<feature type="non-terminal residue" evidence="2">
    <location>
        <position position="346"/>
    </location>
</feature>
<protein>
    <submittedName>
        <fullName evidence="2">Uncharacterized protein</fullName>
    </submittedName>
</protein>
<feature type="region of interest" description="Disordered" evidence="1">
    <location>
        <begin position="1"/>
        <end position="38"/>
    </location>
</feature>
<reference evidence="2 3" key="1">
    <citation type="submission" date="2023-09" db="EMBL/GenBank/DDBJ databases">
        <title>Pangenome analysis of Batrachochytrium dendrobatidis and related Chytrids.</title>
        <authorList>
            <person name="Yacoub M.N."/>
            <person name="Stajich J.E."/>
            <person name="James T.Y."/>
        </authorList>
    </citation>
    <scope>NUCLEOTIDE SEQUENCE [LARGE SCALE GENOMIC DNA]</scope>
    <source>
        <strain evidence="2 3">JEL0888</strain>
    </source>
</reference>
<feature type="compositionally biased region" description="Low complexity" evidence="1">
    <location>
        <begin position="7"/>
        <end position="22"/>
    </location>
</feature>
<comment type="caution">
    <text evidence="2">The sequence shown here is derived from an EMBL/GenBank/DDBJ whole genome shotgun (WGS) entry which is preliminary data.</text>
</comment>
<feature type="compositionally biased region" description="Low complexity" evidence="1">
    <location>
        <begin position="29"/>
        <end position="38"/>
    </location>
</feature>
<accession>A0ABR4NKE2</accession>
<evidence type="ECO:0000313" key="3">
    <source>
        <dbReference type="Proteomes" id="UP001527925"/>
    </source>
</evidence>
<evidence type="ECO:0000313" key="2">
    <source>
        <dbReference type="EMBL" id="KAL2919934.1"/>
    </source>
</evidence>
<proteinExistence type="predicted"/>
<dbReference type="EMBL" id="JADGIZ020000002">
    <property type="protein sequence ID" value="KAL2919934.1"/>
    <property type="molecule type" value="Genomic_DNA"/>
</dbReference>
<keyword evidence="3" id="KW-1185">Reference proteome</keyword>
<organism evidence="2 3">
    <name type="scientific">Polyrhizophydium stewartii</name>
    <dbReference type="NCBI Taxonomy" id="2732419"/>
    <lineage>
        <taxon>Eukaryota</taxon>
        <taxon>Fungi</taxon>
        <taxon>Fungi incertae sedis</taxon>
        <taxon>Chytridiomycota</taxon>
        <taxon>Chytridiomycota incertae sedis</taxon>
        <taxon>Chytridiomycetes</taxon>
        <taxon>Rhizophydiales</taxon>
        <taxon>Rhizophydiales incertae sedis</taxon>
        <taxon>Polyrhizophydium</taxon>
    </lineage>
</organism>
<dbReference type="Proteomes" id="UP001527925">
    <property type="component" value="Unassembled WGS sequence"/>
</dbReference>
<name>A0ABR4NKE2_9FUNG</name>